<dbReference type="InterPro" id="IPR050194">
    <property type="entry name" value="Glycosyltransferase_grp1"/>
</dbReference>
<keyword evidence="3" id="KW-1185">Reference proteome</keyword>
<sequence>MRVCLVSETWTPDVNGVAHTLNQLSRVLTQRDVSLQLIRPRPRGETQRADNVQAELQVRPLPLPGYDAVQLGLCRARYIMSFWRQQCPSVVYIATEGPLGWAALHAARRMAIPVVSGFHTNFDRYANDYGVGWLSGSIQAVLRHFHNRTQMTLVPTEAQAAQLRNDGFHHVRVLGRGIDSRHFHPRKRDPVLRHQWGVSETQPVALHVGRLANEKNLDLLVESIHAMQRVQPDLVTVLVGDGPMRKTLQERLPDTVFTGFIDNQELARHYASADIFLFPSCSETYGNVVIEAMASGLGVIAFDDAAAAELIDNDHNGIKIPLGDNADFVTKAVMLCQHPATYSRLGHAARQRVLSRSWTQVANEFLDTLQQVQEVADDASHPCRL</sequence>
<protein>
    <submittedName>
        <fullName evidence="2">Glycosyltransferase involved in cell wall bisynthesis</fullName>
    </submittedName>
</protein>
<dbReference type="RefSeq" id="WP_092569884.1">
    <property type="nucleotide sequence ID" value="NZ_BMXH01000003.1"/>
</dbReference>
<dbReference type="Pfam" id="PF13692">
    <property type="entry name" value="Glyco_trans_1_4"/>
    <property type="match status" value="1"/>
</dbReference>
<dbReference type="CDD" id="cd03814">
    <property type="entry name" value="GT4-like"/>
    <property type="match status" value="1"/>
</dbReference>
<keyword evidence="2" id="KW-0808">Transferase</keyword>
<evidence type="ECO:0000259" key="1">
    <source>
        <dbReference type="Pfam" id="PF13439"/>
    </source>
</evidence>
<dbReference type="OrthoDB" id="9802525at2"/>
<dbReference type="PANTHER" id="PTHR45947:SF3">
    <property type="entry name" value="SULFOQUINOVOSYL TRANSFERASE SQD2"/>
    <property type="match status" value="1"/>
</dbReference>
<reference evidence="2 3" key="1">
    <citation type="submission" date="2016-10" db="EMBL/GenBank/DDBJ databases">
        <authorList>
            <person name="de Groot N.N."/>
        </authorList>
    </citation>
    <scope>NUCLEOTIDE SEQUENCE [LARGE SCALE GENOMIC DNA]</scope>
    <source>
        <strain evidence="2 3">DSM 19219</strain>
    </source>
</reference>
<feature type="domain" description="Glycosyltransferase subfamily 4-like N-terminal" evidence="1">
    <location>
        <begin position="14"/>
        <end position="180"/>
    </location>
</feature>
<dbReference type="STRING" id="574349.SAMN05443545_105334"/>
<dbReference type="EMBL" id="FNNI01000005">
    <property type="protein sequence ID" value="SDX45841.1"/>
    <property type="molecule type" value="Genomic_DNA"/>
</dbReference>
<dbReference type="AlphaFoldDB" id="A0A1H3BVK3"/>
<evidence type="ECO:0000313" key="3">
    <source>
        <dbReference type="Proteomes" id="UP000198500"/>
    </source>
</evidence>
<accession>A0A1H3BVK3</accession>
<dbReference type="Pfam" id="PF13439">
    <property type="entry name" value="Glyco_transf_4"/>
    <property type="match status" value="1"/>
</dbReference>
<dbReference type="GO" id="GO:0016757">
    <property type="term" value="F:glycosyltransferase activity"/>
    <property type="evidence" value="ECO:0007669"/>
    <property type="project" value="TreeGrafter"/>
</dbReference>
<name>A0A1H3BVK3_9GAMM</name>
<dbReference type="Proteomes" id="UP000198500">
    <property type="component" value="Unassembled WGS sequence"/>
</dbReference>
<dbReference type="InterPro" id="IPR028098">
    <property type="entry name" value="Glyco_trans_4-like_N"/>
</dbReference>
<proteinExistence type="predicted"/>
<dbReference type="Gene3D" id="3.40.50.2000">
    <property type="entry name" value="Glycogen Phosphorylase B"/>
    <property type="match status" value="2"/>
</dbReference>
<gene>
    <name evidence="2" type="ORF">SAMN05443545_105334</name>
</gene>
<evidence type="ECO:0000313" key="2">
    <source>
        <dbReference type="EMBL" id="SDX45841.1"/>
    </source>
</evidence>
<dbReference type="SUPFAM" id="SSF53756">
    <property type="entry name" value="UDP-Glycosyltransferase/glycogen phosphorylase"/>
    <property type="match status" value="1"/>
</dbReference>
<organism evidence="2 3">
    <name type="scientific">Aidingimonas halophila</name>
    <dbReference type="NCBI Taxonomy" id="574349"/>
    <lineage>
        <taxon>Bacteria</taxon>
        <taxon>Pseudomonadati</taxon>
        <taxon>Pseudomonadota</taxon>
        <taxon>Gammaproteobacteria</taxon>
        <taxon>Oceanospirillales</taxon>
        <taxon>Halomonadaceae</taxon>
        <taxon>Aidingimonas</taxon>
    </lineage>
</organism>
<dbReference type="PANTHER" id="PTHR45947">
    <property type="entry name" value="SULFOQUINOVOSYL TRANSFERASE SQD2"/>
    <property type="match status" value="1"/>
</dbReference>